<reference evidence="8" key="2">
    <citation type="submission" date="2021-04" db="EMBL/GenBank/DDBJ databases">
        <authorList>
            <person name="Gilroy R."/>
        </authorList>
    </citation>
    <scope>NUCLEOTIDE SEQUENCE</scope>
    <source>
        <strain evidence="8">ChiGjej1B1-98</strain>
    </source>
</reference>
<evidence type="ECO:0000256" key="4">
    <source>
        <dbReference type="ARBA" id="ARBA00022989"/>
    </source>
</evidence>
<evidence type="ECO:0000256" key="7">
    <source>
        <dbReference type="SAM" id="Phobius"/>
    </source>
</evidence>
<dbReference type="PANTHER" id="PTHR30477:SF21">
    <property type="entry name" value="ABC-3 PROTEIN"/>
    <property type="match status" value="1"/>
</dbReference>
<dbReference type="Pfam" id="PF00950">
    <property type="entry name" value="ABC-3"/>
    <property type="match status" value="1"/>
</dbReference>
<evidence type="ECO:0000313" key="9">
    <source>
        <dbReference type="Proteomes" id="UP000824005"/>
    </source>
</evidence>
<dbReference type="Gene3D" id="1.10.3470.10">
    <property type="entry name" value="ABC transporter involved in vitamin B12 uptake, BtuC"/>
    <property type="match status" value="1"/>
</dbReference>
<evidence type="ECO:0000256" key="3">
    <source>
        <dbReference type="ARBA" id="ARBA00022692"/>
    </source>
</evidence>
<comment type="caution">
    <text evidence="8">The sequence shown here is derived from an EMBL/GenBank/DDBJ whole genome shotgun (WGS) entry which is preliminary data.</text>
</comment>
<dbReference type="GO" id="GO:0055085">
    <property type="term" value="P:transmembrane transport"/>
    <property type="evidence" value="ECO:0007669"/>
    <property type="project" value="InterPro"/>
</dbReference>
<gene>
    <name evidence="8" type="ORF">H9830_11940</name>
</gene>
<dbReference type="InterPro" id="IPR001626">
    <property type="entry name" value="ABC_TroCD"/>
</dbReference>
<dbReference type="Proteomes" id="UP000824005">
    <property type="component" value="Unassembled WGS sequence"/>
</dbReference>
<comment type="subcellular location">
    <subcellularLocation>
        <location evidence="6">Cell membrane</location>
        <topology evidence="6">Multi-pass membrane protein</topology>
    </subcellularLocation>
    <subcellularLocation>
        <location evidence="1">Membrane</location>
        <topology evidence="1">Multi-pass membrane protein</topology>
    </subcellularLocation>
</comment>
<sequence length="273" mass="27921">MELTYFTRAVIEAVLAGALAGLVGVLVVVRQRAFFTMSLTHATFPGAIAATLLGIPPVVGAAVGSLGLVGIATAIGRIRAQGASVASGIMLTTGFALGILLQSISSVPINVESFLTGSILATDLAQLTLTAAVLLLAVTVIVVYGRRILFESFDRDAYRAAGMRGWRIEALTLTLIAATVVTLMPVVGAILSVALIVAPAAAAQQFTRTVTGMFVLAPVLGIFSGVTGLLLSRALEISAGGAITLVATACFAVSLVPFRSIRGGRRASNALSR</sequence>
<dbReference type="SUPFAM" id="SSF81345">
    <property type="entry name" value="ABC transporter involved in vitamin B12 uptake, BtuC"/>
    <property type="match status" value="1"/>
</dbReference>
<keyword evidence="6" id="KW-0813">Transport</keyword>
<dbReference type="EMBL" id="DXDC01000360">
    <property type="protein sequence ID" value="HIY66974.1"/>
    <property type="molecule type" value="Genomic_DNA"/>
</dbReference>
<name>A0A9D1YW60_9MICO</name>
<organism evidence="8 9">
    <name type="scientific">Candidatus Agrococcus pullicola</name>
    <dbReference type="NCBI Taxonomy" id="2838429"/>
    <lineage>
        <taxon>Bacteria</taxon>
        <taxon>Bacillati</taxon>
        <taxon>Actinomycetota</taxon>
        <taxon>Actinomycetes</taxon>
        <taxon>Micrococcales</taxon>
        <taxon>Microbacteriaceae</taxon>
        <taxon>Agrococcus</taxon>
    </lineage>
</organism>
<feature type="transmembrane region" description="Helical" evidence="7">
    <location>
        <begin position="48"/>
        <end position="71"/>
    </location>
</feature>
<dbReference type="GO" id="GO:0043190">
    <property type="term" value="C:ATP-binding cassette (ABC) transporter complex"/>
    <property type="evidence" value="ECO:0007669"/>
    <property type="project" value="InterPro"/>
</dbReference>
<dbReference type="PANTHER" id="PTHR30477">
    <property type="entry name" value="ABC-TRANSPORTER METAL-BINDING PROTEIN"/>
    <property type="match status" value="1"/>
</dbReference>
<evidence type="ECO:0000256" key="5">
    <source>
        <dbReference type="ARBA" id="ARBA00023136"/>
    </source>
</evidence>
<feature type="transmembrane region" description="Helical" evidence="7">
    <location>
        <begin position="83"/>
        <end position="104"/>
    </location>
</feature>
<feature type="transmembrane region" description="Helical" evidence="7">
    <location>
        <begin position="213"/>
        <end position="231"/>
    </location>
</feature>
<dbReference type="InterPro" id="IPR037294">
    <property type="entry name" value="ABC_BtuC-like"/>
</dbReference>
<proteinExistence type="inferred from homology"/>
<protein>
    <submittedName>
        <fullName evidence="8">Metal ABC transporter permease</fullName>
    </submittedName>
</protein>
<keyword evidence="5 7" id="KW-0472">Membrane</keyword>
<feature type="transmembrane region" description="Helical" evidence="7">
    <location>
        <begin position="9"/>
        <end position="28"/>
    </location>
</feature>
<evidence type="ECO:0000256" key="2">
    <source>
        <dbReference type="ARBA" id="ARBA00008034"/>
    </source>
</evidence>
<dbReference type="AlphaFoldDB" id="A0A9D1YW60"/>
<feature type="transmembrane region" description="Helical" evidence="7">
    <location>
        <begin position="124"/>
        <end position="145"/>
    </location>
</feature>
<evidence type="ECO:0000256" key="1">
    <source>
        <dbReference type="ARBA" id="ARBA00004141"/>
    </source>
</evidence>
<reference evidence="8" key="1">
    <citation type="journal article" date="2021" name="PeerJ">
        <title>Extensive microbial diversity within the chicken gut microbiome revealed by metagenomics and culture.</title>
        <authorList>
            <person name="Gilroy R."/>
            <person name="Ravi A."/>
            <person name="Getino M."/>
            <person name="Pursley I."/>
            <person name="Horton D.L."/>
            <person name="Alikhan N.F."/>
            <person name="Baker D."/>
            <person name="Gharbi K."/>
            <person name="Hall N."/>
            <person name="Watson M."/>
            <person name="Adriaenssens E.M."/>
            <person name="Foster-Nyarko E."/>
            <person name="Jarju S."/>
            <person name="Secka A."/>
            <person name="Antonio M."/>
            <person name="Oren A."/>
            <person name="Chaudhuri R.R."/>
            <person name="La Ragione R."/>
            <person name="Hildebrand F."/>
            <person name="Pallen M.J."/>
        </authorList>
    </citation>
    <scope>NUCLEOTIDE SEQUENCE</scope>
    <source>
        <strain evidence="8">ChiGjej1B1-98</strain>
    </source>
</reference>
<keyword evidence="3 6" id="KW-0812">Transmembrane</keyword>
<comment type="similarity">
    <text evidence="2 6">Belongs to the ABC-3 integral membrane protein family.</text>
</comment>
<evidence type="ECO:0000313" key="8">
    <source>
        <dbReference type="EMBL" id="HIY66974.1"/>
    </source>
</evidence>
<evidence type="ECO:0000256" key="6">
    <source>
        <dbReference type="RuleBase" id="RU003943"/>
    </source>
</evidence>
<accession>A0A9D1YW60</accession>
<keyword evidence="4 7" id="KW-1133">Transmembrane helix</keyword>
<feature type="transmembrane region" description="Helical" evidence="7">
    <location>
        <begin position="237"/>
        <end position="258"/>
    </location>
</feature>